<name>A0A1L9VWS2_ASPGL</name>
<sequence length="100" mass="11451">MWKLDPDRPSRLGFCLKKQSVVFDTIPLLFPDSQTSSYIVHSNLSECSERRENNCRSQSRSVSRSLCACKMWKRDMLAILAAGFSVWIPSKRVSKGLIVR</sequence>
<organism evidence="1 2">
    <name type="scientific">Aspergillus glaucus CBS 516.65</name>
    <dbReference type="NCBI Taxonomy" id="1160497"/>
    <lineage>
        <taxon>Eukaryota</taxon>
        <taxon>Fungi</taxon>
        <taxon>Dikarya</taxon>
        <taxon>Ascomycota</taxon>
        <taxon>Pezizomycotina</taxon>
        <taxon>Eurotiomycetes</taxon>
        <taxon>Eurotiomycetidae</taxon>
        <taxon>Eurotiales</taxon>
        <taxon>Aspergillaceae</taxon>
        <taxon>Aspergillus</taxon>
        <taxon>Aspergillus subgen. Aspergillus</taxon>
    </lineage>
</organism>
<protein>
    <submittedName>
        <fullName evidence="1">Uncharacterized protein</fullName>
    </submittedName>
</protein>
<gene>
    <name evidence="1" type="ORF">ASPGLDRAFT_699831</name>
</gene>
<evidence type="ECO:0000313" key="2">
    <source>
        <dbReference type="Proteomes" id="UP000184300"/>
    </source>
</evidence>
<dbReference type="RefSeq" id="XP_022405025.1">
    <property type="nucleotide sequence ID" value="XM_022549425.1"/>
</dbReference>
<proteinExistence type="predicted"/>
<dbReference type="VEuPathDB" id="FungiDB:ASPGLDRAFT_699831"/>
<accession>A0A1L9VWS2</accession>
<keyword evidence="2" id="KW-1185">Reference proteome</keyword>
<dbReference type="Proteomes" id="UP000184300">
    <property type="component" value="Unassembled WGS sequence"/>
</dbReference>
<dbReference type="AlphaFoldDB" id="A0A1L9VWS2"/>
<dbReference type="EMBL" id="KV878889">
    <property type="protein sequence ID" value="OJJ88349.1"/>
    <property type="molecule type" value="Genomic_DNA"/>
</dbReference>
<evidence type="ECO:0000313" key="1">
    <source>
        <dbReference type="EMBL" id="OJJ88349.1"/>
    </source>
</evidence>
<dbReference type="GeneID" id="34465685"/>
<reference evidence="2" key="1">
    <citation type="journal article" date="2017" name="Genome Biol.">
        <title>Comparative genomics reveals high biological diversity and specific adaptations in the industrially and medically important fungal genus Aspergillus.</title>
        <authorList>
            <person name="de Vries R.P."/>
            <person name="Riley R."/>
            <person name="Wiebenga A."/>
            <person name="Aguilar-Osorio G."/>
            <person name="Amillis S."/>
            <person name="Uchima C.A."/>
            <person name="Anderluh G."/>
            <person name="Asadollahi M."/>
            <person name="Askin M."/>
            <person name="Barry K."/>
            <person name="Battaglia E."/>
            <person name="Bayram O."/>
            <person name="Benocci T."/>
            <person name="Braus-Stromeyer S.A."/>
            <person name="Caldana C."/>
            <person name="Canovas D."/>
            <person name="Cerqueira G.C."/>
            <person name="Chen F."/>
            <person name="Chen W."/>
            <person name="Choi C."/>
            <person name="Clum A."/>
            <person name="Dos Santos R.A."/>
            <person name="Damasio A.R."/>
            <person name="Diallinas G."/>
            <person name="Emri T."/>
            <person name="Fekete E."/>
            <person name="Flipphi M."/>
            <person name="Freyberg S."/>
            <person name="Gallo A."/>
            <person name="Gournas C."/>
            <person name="Habgood R."/>
            <person name="Hainaut M."/>
            <person name="Harispe M.L."/>
            <person name="Henrissat B."/>
            <person name="Hilden K.S."/>
            <person name="Hope R."/>
            <person name="Hossain A."/>
            <person name="Karabika E."/>
            <person name="Karaffa L."/>
            <person name="Karanyi Z."/>
            <person name="Krasevec N."/>
            <person name="Kuo A."/>
            <person name="Kusch H."/>
            <person name="LaButti K."/>
            <person name="Lagendijk E.L."/>
            <person name="Lapidus A."/>
            <person name="Levasseur A."/>
            <person name="Lindquist E."/>
            <person name="Lipzen A."/>
            <person name="Logrieco A.F."/>
            <person name="MacCabe A."/>
            <person name="Maekelae M.R."/>
            <person name="Malavazi I."/>
            <person name="Melin P."/>
            <person name="Meyer V."/>
            <person name="Mielnichuk N."/>
            <person name="Miskei M."/>
            <person name="Molnar A.P."/>
            <person name="Mule G."/>
            <person name="Ngan C.Y."/>
            <person name="Orejas M."/>
            <person name="Orosz E."/>
            <person name="Ouedraogo J.P."/>
            <person name="Overkamp K.M."/>
            <person name="Park H.-S."/>
            <person name="Perrone G."/>
            <person name="Piumi F."/>
            <person name="Punt P.J."/>
            <person name="Ram A.F."/>
            <person name="Ramon A."/>
            <person name="Rauscher S."/>
            <person name="Record E."/>
            <person name="Riano-Pachon D.M."/>
            <person name="Robert V."/>
            <person name="Roehrig J."/>
            <person name="Ruller R."/>
            <person name="Salamov A."/>
            <person name="Salih N.S."/>
            <person name="Samson R.A."/>
            <person name="Sandor E."/>
            <person name="Sanguinetti M."/>
            <person name="Schuetze T."/>
            <person name="Sepcic K."/>
            <person name="Shelest E."/>
            <person name="Sherlock G."/>
            <person name="Sophianopoulou V."/>
            <person name="Squina F.M."/>
            <person name="Sun H."/>
            <person name="Susca A."/>
            <person name="Todd R.B."/>
            <person name="Tsang A."/>
            <person name="Unkles S.E."/>
            <person name="van de Wiele N."/>
            <person name="van Rossen-Uffink D."/>
            <person name="Oliveira J.V."/>
            <person name="Vesth T.C."/>
            <person name="Visser J."/>
            <person name="Yu J.-H."/>
            <person name="Zhou M."/>
            <person name="Andersen M.R."/>
            <person name="Archer D.B."/>
            <person name="Baker S.E."/>
            <person name="Benoit I."/>
            <person name="Brakhage A.A."/>
            <person name="Braus G.H."/>
            <person name="Fischer R."/>
            <person name="Frisvad J.C."/>
            <person name="Goldman G.H."/>
            <person name="Houbraken J."/>
            <person name="Oakley B."/>
            <person name="Pocsi I."/>
            <person name="Scazzocchio C."/>
            <person name="Seiboth B."/>
            <person name="vanKuyk P.A."/>
            <person name="Wortman J."/>
            <person name="Dyer P.S."/>
            <person name="Grigoriev I.V."/>
        </authorList>
    </citation>
    <scope>NUCLEOTIDE SEQUENCE [LARGE SCALE GENOMIC DNA]</scope>
    <source>
        <strain evidence="2">CBS 516.65</strain>
    </source>
</reference>